<dbReference type="PANTHER" id="PTHR46796:SF6">
    <property type="entry name" value="ARAC SUBFAMILY"/>
    <property type="match status" value="1"/>
</dbReference>
<evidence type="ECO:0000256" key="3">
    <source>
        <dbReference type="ARBA" id="ARBA00023163"/>
    </source>
</evidence>
<evidence type="ECO:0000313" key="5">
    <source>
        <dbReference type="EMBL" id="GGC78036.1"/>
    </source>
</evidence>
<dbReference type="SMART" id="SM00342">
    <property type="entry name" value="HTH_ARAC"/>
    <property type="match status" value="1"/>
</dbReference>
<evidence type="ECO:0000256" key="2">
    <source>
        <dbReference type="ARBA" id="ARBA00023125"/>
    </source>
</evidence>
<keyword evidence="6" id="KW-1185">Reference proteome</keyword>
<dbReference type="SUPFAM" id="SSF46689">
    <property type="entry name" value="Homeodomain-like"/>
    <property type="match status" value="1"/>
</dbReference>
<reference evidence="6" key="1">
    <citation type="journal article" date="2019" name="Int. J. Syst. Evol. Microbiol.">
        <title>The Global Catalogue of Microorganisms (GCM) 10K type strain sequencing project: providing services to taxonomists for standard genome sequencing and annotation.</title>
        <authorList>
            <consortium name="The Broad Institute Genomics Platform"/>
            <consortium name="The Broad Institute Genome Sequencing Center for Infectious Disease"/>
            <person name="Wu L."/>
            <person name="Ma J."/>
        </authorList>
    </citation>
    <scope>NUCLEOTIDE SEQUENCE [LARGE SCALE GENOMIC DNA]</scope>
    <source>
        <strain evidence="6">CGMCC 1.15480</strain>
    </source>
</reference>
<dbReference type="EMBL" id="BMJI01000001">
    <property type="protein sequence ID" value="GGC78036.1"/>
    <property type="molecule type" value="Genomic_DNA"/>
</dbReference>
<dbReference type="Gene3D" id="1.10.10.60">
    <property type="entry name" value="Homeodomain-like"/>
    <property type="match status" value="1"/>
</dbReference>
<feature type="domain" description="HTH araC/xylS-type" evidence="4">
    <location>
        <begin position="207"/>
        <end position="308"/>
    </location>
</feature>
<keyword evidence="3" id="KW-0804">Transcription</keyword>
<organism evidence="5 6">
    <name type="scientific">Tersicoccus solisilvae</name>
    <dbReference type="NCBI Taxonomy" id="1882339"/>
    <lineage>
        <taxon>Bacteria</taxon>
        <taxon>Bacillati</taxon>
        <taxon>Actinomycetota</taxon>
        <taxon>Actinomycetes</taxon>
        <taxon>Micrococcales</taxon>
        <taxon>Micrococcaceae</taxon>
        <taxon>Tersicoccus</taxon>
    </lineage>
</organism>
<dbReference type="InterPro" id="IPR009057">
    <property type="entry name" value="Homeodomain-like_sf"/>
</dbReference>
<evidence type="ECO:0000256" key="1">
    <source>
        <dbReference type="ARBA" id="ARBA00023015"/>
    </source>
</evidence>
<keyword evidence="2" id="KW-0238">DNA-binding</keyword>
<name>A0ABQ1NJE4_9MICC</name>
<dbReference type="PROSITE" id="PS01124">
    <property type="entry name" value="HTH_ARAC_FAMILY_2"/>
    <property type="match status" value="1"/>
</dbReference>
<sequence length="335" mass="36449">MYEIQHADSFAAWRSLISSSFVPLETERVQPGPFSGRLGGRVLRDVGLTRVEAGPHTVRRTPALAAAAPSSSYKLNLQLNGHGLLLQDGRETVLRPGDLAIYDTRRPYTLTFDGDFETLVLMFPHRLLGLAAEDVRQVTAVRMDAGQRLGRAVAPFLNQIAAMLPELEGPVGERLALNVVDLVGTVLTDEFYSRAGQGMDENARAVRRVQQYIDVHLPDPALDPGAVAAAHFMSIRTLHKLFATTGHTVAGWIRERRLEHCRRDLADPLHADVPVGAIGARWGLPDASHFSRLFRAAYGVSPAQYRRHGEDPAHDGVAAEGATARISVPVTALAG</sequence>
<dbReference type="InterPro" id="IPR037923">
    <property type="entry name" value="HTH-like"/>
</dbReference>
<dbReference type="InterPro" id="IPR018060">
    <property type="entry name" value="HTH_AraC"/>
</dbReference>
<dbReference type="Pfam" id="PF14525">
    <property type="entry name" value="AraC_binding_2"/>
    <property type="match status" value="1"/>
</dbReference>
<evidence type="ECO:0000259" key="4">
    <source>
        <dbReference type="PROSITE" id="PS01124"/>
    </source>
</evidence>
<accession>A0ABQ1NJE4</accession>
<protein>
    <submittedName>
        <fullName evidence="5">AraC family transcriptional regulator</fullName>
    </submittedName>
</protein>
<dbReference type="Proteomes" id="UP000597761">
    <property type="component" value="Unassembled WGS sequence"/>
</dbReference>
<comment type="caution">
    <text evidence="5">The sequence shown here is derived from an EMBL/GenBank/DDBJ whole genome shotgun (WGS) entry which is preliminary data.</text>
</comment>
<proteinExistence type="predicted"/>
<dbReference type="SUPFAM" id="SSF51215">
    <property type="entry name" value="Regulatory protein AraC"/>
    <property type="match status" value="1"/>
</dbReference>
<dbReference type="Pfam" id="PF12833">
    <property type="entry name" value="HTH_18"/>
    <property type="match status" value="1"/>
</dbReference>
<keyword evidence="1" id="KW-0805">Transcription regulation</keyword>
<dbReference type="InterPro" id="IPR050204">
    <property type="entry name" value="AraC_XylS_family_regulators"/>
</dbReference>
<dbReference type="InterPro" id="IPR035418">
    <property type="entry name" value="AraC-bd_2"/>
</dbReference>
<evidence type="ECO:0000313" key="6">
    <source>
        <dbReference type="Proteomes" id="UP000597761"/>
    </source>
</evidence>
<gene>
    <name evidence="5" type="ORF">GCM10011512_00700</name>
</gene>
<dbReference type="PANTHER" id="PTHR46796">
    <property type="entry name" value="HTH-TYPE TRANSCRIPTIONAL ACTIVATOR RHAS-RELATED"/>
    <property type="match status" value="1"/>
</dbReference>